<dbReference type="InterPro" id="IPR011576">
    <property type="entry name" value="Pyridox_Oxase_N"/>
</dbReference>
<gene>
    <name evidence="4" type="primary">hugZ</name>
    <name evidence="4" type="ORF">CDV25_07390</name>
</gene>
<organism evidence="4 5">
    <name type="scientific">Helicobacter apodemus</name>
    <dbReference type="NCBI Taxonomy" id="135569"/>
    <lineage>
        <taxon>Bacteria</taxon>
        <taxon>Pseudomonadati</taxon>
        <taxon>Campylobacterota</taxon>
        <taxon>Epsilonproteobacteria</taxon>
        <taxon>Campylobacterales</taxon>
        <taxon>Helicobacteraceae</taxon>
        <taxon>Helicobacter</taxon>
    </lineage>
</organism>
<feature type="domain" description="Pyridoxamine 5'-phosphate oxidase N-terminal" evidence="2">
    <location>
        <begin position="87"/>
        <end position="221"/>
    </location>
</feature>
<dbReference type="InterPro" id="IPR019595">
    <property type="entry name" value="DUF2470"/>
</dbReference>
<evidence type="ECO:0000256" key="1">
    <source>
        <dbReference type="ARBA" id="ARBA00023002"/>
    </source>
</evidence>
<dbReference type="Pfam" id="PF10615">
    <property type="entry name" value="DUF2470"/>
    <property type="match status" value="1"/>
</dbReference>
<dbReference type="InterPro" id="IPR037119">
    <property type="entry name" value="Haem_oxidase_HugZ-like_sf"/>
</dbReference>
<sequence length="248" mass="28587">MSFESVLQHLNEHHQEDLKDLCKKFDNAKEVTNVKAINVDYDGLSLVYNDNKDLYLPFPSKATSETLKDVIIALVLSAKRSLDVESIQKEMLEFMQGFKSVCLASLHPKGNVVCSYAPLIQAFGDYYIYISEISEHYASLYANPENVEVMFLEDEKEAHSAILRKRVRFKTNVVFIERGELFDRVYDVFEEQNAFNASLKTIRKMFDFHLIKLEFQEGRFVKGFGAAYDIKNGEIIPLTDKNPHKHKA</sequence>
<dbReference type="NCBIfam" id="TIGR04109">
    <property type="entry name" value="heme_ox_HugZ"/>
    <property type="match status" value="1"/>
</dbReference>
<evidence type="ECO:0000259" key="3">
    <source>
        <dbReference type="Pfam" id="PF10615"/>
    </source>
</evidence>
<reference evidence="4 5" key="1">
    <citation type="submission" date="2017-06" db="EMBL/GenBank/DDBJ databases">
        <title>Complete genome of Helicobacter apodemus.</title>
        <authorList>
            <person name="Cho S."/>
        </authorList>
    </citation>
    <scope>NUCLEOTIDE SEQUENCE [LARGE SCALE GENOMIC DNA]</scope>
    <source>
        <strain evidence="5">SNUVETPUB-15-01</strain>
    </source>
</reference>
<dbReference type="InterPro" id="IPR012349">
    <property type="entry name" value="Split_barrel_FMN-bd"/>
</dbReference>
<dbReference type="Gene3D" id="2.30.110.10">
    <property type="entry name" value="Electron Transport, Fmn-binding Protein, Chain A"/>
    <property type="match status" value="1"/>
</dbReference>
<accession>A0A2U8FGF3</accession>
<evidence type="ECO:0000259" key="2">
    <source>
        <dbReference type="Pfam" id="PF01243"/>
    </source>
</evidence>
<dbReference type="Gene3D" id="3.20.180.10">
    <property type="entry name" value="PNP-oxidase-like"/>
    <property type="match status" value="1"/>
</dbReference>
<dbReference type="GO" id="GO:0005829">
    <property type="term" value="C:cytosol"/>
    <property type="evidence" value="ECO:0007669"/>
    <property type="project" value="TreeGrafter"/>
</dbReference>
<dbReference type="KEGG" id="had:CDV25_07390"/>
<dbReference type="RefSeq" id="WP_108911406.1">
    <property type="nucleotide sequence ID" value="NZ_CP021886.1"/>
</dbReference>
<dbReference type="SUPFAM" id="SSF50475">
    <property type="entry name" value="FMN-binding split barrel"/>
    <property type="match status" value="2"/>
</dbReference>
<dbReference type="GO" id="GO:0070967">
    <property type="term" value="F:coenzyme F420 binding"/>
    <property type="evidence" value="ECO:0007669"/>
    <property type="project" value="TreeGrafter"/>
</dbReference>
<dbReference type="PANTHER" id="PTHR35176:SF6">
    <property type="entry name" value="HEME OXYGENASE HI_0854-RELATED"/>
    <property type="match status" value="1"/>
</dbReference>
<dbReference type="InterPro" id="IPR026324">
    <property type="entry name" value="Haem_oxygenase_HugZ"/>
</dbReference>
<evidence type="ECO:0000313" key="4">
    <source>
        <dbReference type="EMBL" id="AWI34605.1"/>
    </source>
</evidence>
<dbReference type="EMBL" id="CP021886">
    <property type="protein sequence ID" value="AWI34605.1"/>
    <property type="molecule type" value="Genomic_DNA"/>
</dbReference>
<evidence type="ECO:0000313" key="5">
    <source>
        <dbReference type="Proteomes" id="UP000244890"/>
    </source>
</evidence>
<dbReference type="Pfam" id="PF01243">
    <property type="entry name" value="PNPOx_N"/>
    <property type="match status" value="1"/>
</dbReference>
<dbReference type="Proteomes" id="UP000244890">
    <property type="component" value="Chromosome"/>
</dbReference>
<name>A0A2U8FGF3_9HELI</name>
<dbReference type="PANTHER" id="PTHR35176">
    <property type="entry name" value="HEME OXYGENASE HI_0854-RELATED"/>
    <property type="match status" value="1"/>
</dbReference>
<proteinExistence type="predicted"/>
<dbReference type="OrthoDB" id="92793at2"/>
<dbReference type="InterPro" id="IPR052019">
    <property type="entry name" value="F420H2_bilvrd_red/Heme_oxyg"/>
</dbReference>
<protein>
    <submittedName>
        <fullName evidence="4">HugZ family heme oxygenase</fullName>
    </submittedName>
</protein>
<dbReference type="AlphaFoldDB" id="A0A2U8FGF3"/>
<feature type="domain" description="DUF2470" evidence="3">
    <location>
        <begin position="5"/>
        <end position="65"/>
    </location>
</feature>
<dbReference type="GO" id="GO:0016627">
    <property type="term" value="F:oxidoreductase activity, acting on the CH-CH group of donors"/>
    <property type="evidence" value="ECO:0007669"/>
    <property type="project" value="TreeGrafter"/>
</dbReference>
<keyword evidence="1" id="KW-0560">Oxidoreductase</keyword>